<dbReference type="KEGG" id="msil:METEAL_32520"/>
<dbReference type="InterPro" id="IPR036197">
    <property type="entry name" value="NarG-like_sf"/>
</dbReference>
<accession>A0AA48KD22</accession>
<dbReference type="RefSeq" id="WP_316412749.1">
    <property type="nucleotide sequence ID" value="NZ_AP027080.1"/>
</dbReference>
<dbReference type="Proteomes" id="UP001238179">
    <property type="component" value="Chromosome"/>
</dbReference>
<dbReference type="AlphaFoldDB" id="A0AA48KD22"/>
<dbReference type="SUPFAM" id="SSF103501">
    <property type="entry name" value="Respiratory nitrate reductase 1 gamma chain"/>
    <property type="match status" value="1"/>
</dbReference>
<evidence type="ECO:0000256" key="1">
    <source>
        <dbReference type="SAM" id="Phobius"/>
    </source>
</evidence>
<feature type="transmembrane region" description="Helical" evidence="1">
    <location>
        <begin position="88"/>
        <end position="105"/>
    </location>
</feature>
<protein>
    <submittedName>
        <fullName evidence="2">Uncharacterized protein</fullName>
    </submittedName>
</protein>
<dbReference type="EMBL" id="AP027080">
    <property type="protein sequence ID" value="BDU74078.1"/>
    <property type="molecule type" value="Genomic_DNA"/>
</dbReference>
<feature type="transmembrane region" description="Helical" evidence="1">
    <location>
        <begin position="63"/>
        <end position="82"/>
    </location>
</feature>
<keyword evidence="1" id="KW-0812">Transmembrane</keyword>
<evidence type="ECO:0000313" key="3">
    <source>
        <dbReference type="Proteomes" id="UP001238179"/>
    </source>
</evidence>
<reference evidence="3" key="1">
    <citation type="journal article" date="2023" name="Int. J. Syst. Evol. Microbiol.">
        <title>Mesoterricola silvestris gen. nov., sp. nov., Mesoterricola sediminis sp. nov., Geothrix oryzae sp. nov., Geothrix edaphica sp. nov., Geothrix rubra sp. nov., and Geothrix limicola sp. nov., six novel members of Acidobacteriota isolated from soils.</title>
        <authorList>
            <person name="Itoh H."/>
            <person name="Sugisawa Y."/>
            <person name="Mise K."/>
            <person name="Xu Z."/>
            <person name="Kuniyasu M."/>
            <person name="Ushijima N."/>
            <person name="Kawano K."/>
            <person name="Kobayashi E."/>
            <person name="Shiratori Y."/>
            <person name="Masuda Y."/>
            <person name="Senoo K."/>
        </authorList>
    </citation>
    <scope>NUCLEOTIDE SEQUENCE [LARGE SCALE GENOMIC DNA]</scope>
    <source>
        <strain evidence="3">W79</strain>
    </source>
</reference>
<organism evidence="2 3">
    <name type="scientific">Mesoterricola silvestris</name>
    <dbReference type="NCBI Taxonomy" id="2927979"/>
    <lineage>
        <taxon>Bacteria</taxon>
        <taxon>Pseudomonadati</taxon>
        <taxon>Acidobacteriota</taxon>
        <taxon>Holophagae</taxon>
        <taxon>Holophagales</taxon>
        <taxon>Holophagaceae</taxon>
        <taxon>Mesoterricola</taxon>
    </lineage>
</organism>
<sequence length="187" mass="19519">MNAVLVAGAWCALLLAAQVLRARAYGRKPLFAPAAGSPAAGARYAFTGAMLPWAKESVRMNPASYAAGIAYHLGIAAAFARVLVPSRLLSALALLGAAAGCALLVKRIAKPHLRGLSNADDFASNLLATAFAATAAVPAAERILPWACAALLVYIPLGKIRHCVFFFLSRYHLGAFFGRRGTFPPAA</sequence>
<name>A0AA48KD22_9BACT</name>
<keyword evidence="1" id="KW-1133">Transmembrane helix</keyword>
<proteinExistence type="predicted"/>
<gene>
    <name evidence="2" type="ORF">METEAL_32520</name>
</gene>
<keyword evidence="3" id="KW-1185">Reference proteome</keyword>
<keyword evidence="1" id="KW-0472">Membrane</keyword>
<evidence type="ECO:0000313" key="2">
    <source>
        <dbReference type="EMBL" id="BDU74078.1"/>
    </source>
</evidence>